<organism evidence="15 16">
    <name type="scientific">Anaeroselena agilis</name>
    <dbReference type="NCBI Taxonomy" id="3063788"/>
    <lineage>
        <taxon>Bacteria</taxon>
        <taxon>Bacillati</taxon>
        <taxon>Bacillota</taxon>
        <taxon>Negativicutes</taxon>
        <taxon>Acetonemataceae</taxon>
        <taxon>Anaeroselena</taxon>
    </lineage>
</organism>
<dbReference type="EC" id="4.3.2.10" evidence="4"/>
<evidence type="ECO:0000256" key="2">
    <source>
        <dbReference type="ARBA" id="ARBA00009667"/>
    </source>
</evidence>
<dbReference type="InterPro" id="IPR004651">
    <property type="entry name" value="HisF"/>
</dbReference>
<evidence type="ECO:0000256" key="9">
    <source>
        <dbReference type="ARBA" id="ARBA00025475"/>
    </source>
</evidence>
<evidence type="ECO:0000313" key="15">
    <source>
        <dbReference type="EMBL" id="MDT8903846.1"/>
    </source>
</evidence>
<accession>A0ABU3P6R3</accession>
<keyword evidence="16" id="KW-1185">Reference proteome</keyword>
<dbReference type="Gene3D" id="3.20.20.70">
    <property type="entry name" value="Aldolase class I"/>
    <property type="match status" value="1"/>
</dbReference>
<evidence type="ECO:0000256" key="3">
    <source>
        <dbReference type="ARBA" id="ARBA00011152"/>
    </source>
</evidence>
<comment type="subunit">
    <text evidence="3">Heterodimer of HisH and HisF.</text>
</comment>
<evidence type="ECO:0000256" key="11">
    <source>
        <dbReference type="ARBA" id="ARBA00031409"/>
    </source>
</evidence>
<keyword evidence="6 14" id="KW-0028">Amino-acid biosynthesis</keyword>
<comment type="function">
    <text evidence="9">IGPS catalyzes the conversion of PRFAR and glutamine to IGP, AICAR and glutamate. The HisF subunit catalyzes the cyclization activity that produces IGP and AICAR from PRFAR using the ammonia provided by the HisH subunit.</text>
</comment>
<comment type="caution">
    <text evidence="15">The sequence shown here is derived from an EMBL/GenBank/DDBJ whole genome shotgun (WGS) entry which is preliminary data.</text>
</comment>
<evidence type="ECO:0000256" key="4">
    <source>
        <dbReference type="ARBA" id="ARBA00012809"/>
    </source>
</evidence>
<proteinExistence type="inferred from homology"/>
<reference evidence="15 16" key="1">
    <citation type="submission" date="2023-07" db="EMBL/GenBank/DDBJ databases">
        <title>The novel representative of Negativicutes class, Anaeroselena agilis gen. nov. sp. nov.</title>
        <authorList>
            <person name="Prokofeva M.I."/>
            <person name="Elcheninov A.G."/>
            <person name="Klyukina A."/>
            <person name="Kublanov I.V."/>
            <person name="Frolov E.N."/>
            <person name="Podosokorskaya O.A."/>
        </authorList>
    </citation>
    <scope>NUCLEOTIDE SEQUENCE [LARGE SCALE GENOMIC DNA]</scope>
    <source>
        <strain evidence="15 16">4137-cl</strain>
    </source>
</reference>
<dbReference type="InterPro" id="IPR050064">
    <property type="entry name" value="IGPS_HisA/HisF"/>
</dbReference>
<evidence type="ECO:0000256" key="6">
    <source>
        <dbReference type="ARBA" id="ARBA00022605"/>
    </source>
</evidence>
<sequence>MRNVRLIARLDVKGPNLVKGVQLEGLRKIGDPNLFAKKYYDQGIDEIIYIDIVASLYERNSLLDIVRRTTQDVFVPLTVGGGIRSVDNVRDMLRAGADKVAINTAALKRPQLISEISTKFGSQCMVLSIEAKRVGSNKWEAYYDNGREKTGVDAVEWARKGFELGAGEILITSVDQEGTAKGFDIELIKAVSGAVPIPVIASGGMGSTSDLVEAMNTGKADAVAMAHVLHYGKMTVMDVRSEAAASNINVRRYHVCPE</sequence>
<evidence type="ECO:0000256" key="1">
    <source>
        <dbReference type="ARBA" id="ARBA00005091"/>
    </source>
</evidence>
<dbReference type="PANTHER" id="PTHR21235:SF2">
    <property type="entry name" value="IMIDAZOLE GLYCEROL PHOSPHATE SYNTHASE HISHF"/>
    <property type="match status" value="1"/>
</dbReference>
<evidence type="ECO:0000256" key="13">
    <source>
        <dbReference type="ARBA" id="ARBA00047838"/>
    </source>
</evidence>
<comment type="pathway">
    <text evidence="1">Amino-acid biosynthesis; L-histidine biosynthesis; L-histidine from 5-phospho-alpha-D-ribose 1-diphosphate: step 5/9.</text>
</comment>
<comment type="catalytic activity">
    <reaction evidence="13">
        <text>5-[(5-phospho-1-deoxy-D-ribulos-1-ylimino)methylamino]-1-(5-phospho-beta-D-ribosyl)imidazole-4-carboxamide + L-glutamine = D-erythro-1-(imidazol-4-yl)glycerol 3-phosphate + 5-amino-1-(5-phospho-beta-D-ribosyl)imidazole-4-carboxamide + L-glutamate + H(+)</text>
        <dbReference type="Rhea" id="RHEA:24793"/>
        <dbReference type="ChEBI" id="CHEBI:15378"/>
        <dbReference type="ChEBI" id="CHEBI:29985"/>
        <dbReference type="ChEBI" id="CHEBI:58278"/>
        <dbReference type="ChEBI" id="CHEBI:58359"/>
        <dbReference type="ChEBI" id="CHEBI:58475"/>
        <dbReference type="ChEBI" id="CHEBI:58525"/>
        <dbReference type="EC" id="4.3.2.10"/>
    </reaction>
</comment>
<evidence type="ECO:0000256" key="8">
    <source>
        <dbReference type="ARBA" id="ARBA00023239"/>
    </source>
</evidence>
<dbReference type="PANTHER" id="PTHR21235">
    <property type="entry name" value="IMIDAZOLE GLYCEROL PHOSPHATE SYNTHASE SUBUNIT HISF/H IGP SYNTHASE SUBUNIT HISF/H"/>
    <property type="match status" value="1"/>
</dbReference>
<evidence type="ECO:0000256" key="5">
    <source>
        <dbReference type="ARBA" id="ARBA00016318"/>
    </source>
</evidence>
<gene>
    <name evidence="15" type="ORF">Q4T40_21660</name>
</gene>
<dbReference type="SUPFAM" id="SSF51366">
    <property type="entry name" value="Ribulose-phoshate binding barrel"/>
    <property type="match status" value="1"/>
</dbReference>
<keyword evidence="8" id="KW-0456">Lyase</keyword>
<comment type="similarity">
    <text evidence="2 14">Belongs to the HisA/HisF family.</text>
</comment>
<evidence type="ECO:0000256" key="7">
    <source>
        <dbReference type="ARBA" id="ARBA00023102"/>
    </source>
</evidence>
<dbReference type="RefSeq" id="WP_413782288.1">
    <property type="nucleotide sequence ID" value="NZ_JAUOZS010000001.1"/>
</dbReference>
<dbReference type="EMBL" id="JAUOZS010000001">
    <property type="protein sequence ID" value="MDT8903846.1"/>
    <property type="molecule type" value="Genomic_DNA"/>
</dbReference>
<keyword evidence="7 14" id="KW-0368">Histidine biosynthesis</keyword>
<evidence type="ECO:0000256" key="14">
    <source>
        <dbReference type="RuleBase" id="RU003657"/>
    </source>
</evidence>
<dbReference type="Proteomes" id="UP001254848">
    <property type="component" value="Unassembled WGS sequence"/>
</dbReference>
<dbReference type="InterPro" id="IPR013785">
    <property type="entry name" value="Aldolase_TIM"/>
</dbReference>
<evidence type="ECO:0000313" key="16">
    <source>
        <dbReference type="Proteomes" id="UP001254848"/>
    </source>
</evidence>
<dbReference type="Pfam" id="PF00977">
    <property type="entry name" value="His_biosynth"/>
    <property type="match status" value="1"/>
</dbReference>
<evidence type="ECO:0000256" key="10">
    <source>
        <dbReference type="ARBA" id="ARBA00030264"/>
    </source>
</evidence>
<dbReference type="CDD" id="cd04731">
    <property type="entry name" value="HisF"/>
    <property type="match status" value="1"/>
</dbReference>
<protein>
    <recommendedName>
        <fullName evidence="5">Imidazole glycerol phosphate synthase subunit HisF</fullName>
        <ecNumber evidence="4">4.3.2.10</ecNumber>
    </recommendedName>
    <alternativeName>
        <fullName evidence="10">IGP synthase cyclase subunit</fullName>
    </alternativeName>
    <alternativeName>
        <fullName evidence="11">IGP synthase subunit HisF</fullName>
    </alternativeName>
    <alternativeName>
        <fullName evidence="12">ImGP synthase subunit HisF</fullName>
    </alternativeName>
</protein>
<name>A0ABU3P6R3_9FIRM</name>
<dbReference type="InterPro" id="IPR006062">
    <property type="entry name" value="His_biosynth"/>
</dbReference>
<dbReference type="InterPro" id="IPR011060">
    <property type="entry name" value="RibuloseP-bd_barrel"/>
</dbReference>
<evidence type="ECO:0000256" key="12">
    <source>
        <dbReference type="ARBA" id="ARBA00032401"/>
    </source>
</evidence>